<dbReference type="Pfam" id="PF00149">
    <property type="entry name" value="Metallophos"/>
    <property type="match status" value="1"/>
</dbReference>
<accession>A0AB38RPT8</accession>
<dbReference type="InterPro" id="IPR004843">
    <property type="entry name" value="Calcineurin-like_PHP"/>
</dbReference>
<keyword evidence="4" id="KW-1185">Reference proteome</keyword>
<protein>
    <submittedName>
        <fullName evidence="3">Metallophosphoesterase</fullName>
    </submittedName>
</protein>
<sequence>MYTAHQPTTGRFLNSPNRIAIAGDWHADTRYAVEAIEHAAKRNANVVVHLGDFGYRFTDAYLDALDAALTEFDLVLGFVDGNHEAFDALLARPVAPDGLRYLRERIVHLPRGLRWSWGSTTCLAMGGAYSIDRFLRIEGTSWWPQETIDTGEMDAAITGGLADVMFCHDCPAGIPVPGMQRDRYGFPPRELAASEANRQRLREIVDHVQPARLWHGHFHHRHQALLHGTGYRTLIDGLGRNHDPIDNNMVVVNLADLGRHRWSCRGQSAASAPGFSTPEDLPDGVLPSYTA</sequence>
<keyword evidence="3" id="KW-0614">Plasmid</keyword>
<evidence type="ECO:0000313" key="3">
    <source>
        <dbReference type="EMBL" id="UPU47104.1"/>
    </source>
</evidence>
<reference evidence="4" key="1">
    <citation type="journal article" date="2022" name="Environ. Microbiol.">
        <title>Functional analysis, diversity, and distribution of carbendazim hydrolases MheI and CbmA, responsible for the initial step in carbendazim degradation.</title>
        <authorList>
            <person name="Zhang M."/>
            <person name="Bai X."/>
            <person name="Li Q."/>
            <person name="Zhang L."/>
            <person name="Zhu Q."/>
            <person name="Gao S."/>
            <person name="Ke Z."/>
            <person name="Jiang M."/>
            <person name="Hu J."/>
            <person name="Qiu J."/>
            <person name="Hong Q."/>
        </authorList>
    </citation>
    <scope>NUCLEOTIDE SEQUENCE [LARGE SCALE GENOMIC DNA]</scope>
    <source>
        <strain evidence="4">djl-6</strain>
    </source>
</reference>
<evidence type="ECO:0000256" key="1">
    <source>
        <dbReference type="SAM" id="MobiDB-lite"/>
    </source>
</evidence>
<feature type="region of interest" description="Disordered" evidence="1">
    <location>
        <begin position="268"/>
        <end position="291"/>
    </location>
</feature>
<feature type="domain" description="Calcineurin-like phosphoesterase" evidence="2">
    <location>
        <begin position="18"/>
        <end position="156"/>
    </location>
</feature>
<dbReference type="GO" id="GO:0016787">
    <property type="term" value="F:hydrolase activity"/>
    <property type="evidence" value="ECO:0007669"/>
    <property type="project" value="InterPro"/>
</dbReference>
<proteinExistence type="predicted"/>
<evidence type="ECO:0000259" key="2">
    <source>
        <dbReference type="Pfam" id="PF00149"/>
    </source>
</evidence>
<dbReference type="InterPro" id="IPR029052">
    <property type="entry name" value="Metallo-depent_PP-like"/>
</dbReference>
<name>A0AB38RPT8_RHOSG</name>
<organism evidence="3 4">
    <name type="scientific">Rhodococcus qingshengii JCM 15477</name>
    <dbReference type="NCBI Taxonomy" id="1303681"/>
    <lineage>
        <taxon>Bacteria</taxon>
        <taxon>Bacillati</taxon>
        <taxon>Actinomycetota</taxon>
        <taxon>Actinomycetes</taxon>
        <taxon>Mycobacteriales</taxon>
        <taxon>Nocardiaceae</taxon>
        <taxon>Rhodococcus</taxon>
        <taxon>Rhodococcus erythropolis group</taxon>
    </lineage>
</organism>
<evidence type="ECO:0000313" key="4">
    <source>
        <dbReference type="Proteomes" id="UP000831484"/>
    </source>
</evidence>
<dbReference type="AlphaFoldDB" id="A0AB38RPT8"/>
<dbReference type="RefSeq" id="WP_064074689.1">
    <property type="nucleotide sequence ID" value="NZ_CP096568.1"/>
</dbReference>
<gene>
    <name evidence="3" type="ORF">M0639_34080</name>
</gene>
<dbReference type="Gene3D" id="3.60.21.10">
    <property type="match status" value="1"/>
</dbReference>
<dbReference type="EMBL" id="CP096568">
    <property type="protein sequence ID" value="UPU47104.1"/>
    <property type="molecule type" value="Genomic_DNA"/>
</dbReference>
<dbReference type="Proteomes" id="UP000831484">
    <property type="component" value="Plasmid pdjl-6-5"/>
</dbReference>
<dbReference type="SUPFAM" id="SSF56300">
    <property type="entry name" value="Metallo-dependent phosphatases"/>
    <property type="match status" value="1"/>
</dbReference>
<geneLocation type="plasmid" evidence="3 4">
    <name>pdjl-6-5</name>
</geneLocation>